<dbReference type="AlphaFoldDB" id="E9HQZ2"/>
<evidence type="ECO:0000313" key="1">
    <source>
        <dbReference type="EMBL" id="EFX65842.1"/>
    </source>
</evidence>
<dbReference type="EMBL" id="GL732728">
    <property type="protein sequence ID" value="EFX65842.1"/>
    <property type="molecule type" value="Genomic_DNA"/>
</dbReference>
<organism evidence="1 2">
    <name type="scientific">Daphnia pulex</name>
    <name type="common">Water flea</name>
    <dbReference type="NCBI Taxonomy" id="6669"/>
    <lineage>
        <taxon>Eukaryota</taxon>
        <taxon>Metazoa</taxon>
        <taxon>Ecdysozoa</taxon>
        <taxon>Arthropoda</taxon>
        <taxon>Crustacea</taxon>
        <taxon>Branchiopoda</taxon>
        <taxon>Diplostraca</taxon>
        <taxon>Cladocera</taxon>
        <taxon>Anomopoda</taxon>
        <taxon>Daphniidae</taxon>
        <taxon>Daphnia</taxon>
    </lineage>
</organism>
<dbReference type="HOGENOM" id="CLU_2006169_0_0_1"/>
<name>E9HQZ2_DAPPU</name>
<proteinExistence type="predicted"/>
<accession>E9HQZ2</accession>
<gene>
    <name evidence="1" type="ORF">DAPPUDRAFT_264146</name>
</gene>
<dbReference type="Proteomes" id="UP000000305">
    <property type="component" value="Unassembled WGS sequence"/>
</dbReference>
<dbReference type="InParanoid" id="E9HQZ2"/>
<protein>
    <submittedName>
        <fullName evidence="1">Uncharacterized protein</fullName>
    </submittedName>
</protein>
<reference evidence="1 2" key="1">
    <citation type="journal article" date="2011" name="Science">
        <title>The ecoresponsive genome of Daphnia pulex.</title>
        <authorList>
            <person name="Colbourne J.K."/>
            <person name="Pfrender M.E."/>
            <person name="Gilbert D."/>
            <person name="Thomas W.K."/>
            <person name="Tucker A."/>
            <person name="Oakley T.H."/>
            <person name="Tokishita S."/>
            <person name="Aerts A."/>
            <person name="Arnold G.J."/>
            <person name="Basu M.K."/>
            <person name="Bauer D.J."/>
            <person name="Caceres C.E."/>
            <person name="Carmel L."/>
            <person name="Casola C."/>
            <person name="Choi J.H."/>
            <person name="Detter J.C."/>
            <person name="Dong Q."/>
            <person name="Dusheyko S."/>
            <person name="Eads B.D."/>
            <person name="Frohlich T."/>
            <person name="Geiler-Samerotte K.A."/>
            <person name="Gerlach D."/>
            <person name="Hatcher P."/>
            <person name="Jogdeo S."/>
            <person name="Krijgsveld J."/>
            <person name="Kriventseva E.V."/>
            <person name="Kultz D."/>
            <person name="Laforsch C."/>
            <person name="Lindquist E."/>
            <person name="Lopez J."/>
            <person name="Manak J.R."/>
            <person name="Muller J."/>
            <person name="Pangilinan J."/>
            <person name="Patwardhan R.P."/>
            <person name="Pitluck S."/>
            <person name="Pritham E.J."/>
            <person name="Rechtsteiner A."/>
            <person name="Rho M."/>
            <person name="Rogozin I.B."/>
            <person name="Sakarya O."/>
            <person name="Salamov A."/>
            <person name="Schaack S."/>
            <person name="Shapiro H."/>
            <person name="Shiga Y."/>
            <person name="Skalitzky C."/>
            <person name="Smith Z."/>
            <person name="Souvorov A."/>
            <person name="Sung W."/>
            <person name="Tang Z."/>
            <person name="Tsuchiya D."/>
            <person name="Tu H."/>
            <person name="Vos H."/>
            <person name="Wang M."/>
            <person name="Wolf Y.I."/>
            <person name="Yamagata H."/>
            <person name="Yamada T."/>
            <person name="Ye Y."/>
            <person name="Shaw J.R."/>
            <person name="Andrews J."/>
            <person name="Crease T.J."/>
            <person name="Tang H."/>
            <person name="Lucas S.M."/>
            <person name="Robertson H.M."/>
            <person name="Bork P."/>
            <person name="Koonin E.V."/>
            <person name="Zdobnov E.M."/>
            <person name="Grigoriev I.V."/>
            <person name="Lynch M."/>
            <person name="Boore J.L."/>
        </authorList>
    </citation>
    <scope>NUCLEOTIDE SEQUENCE [LARGE SCALE GENOMIC DNA]</scope>
</reference>
<keyword evidence="2" id="KW-1185">Reference proteome</keyword>
<sequence length="124" mass="13773">MSAIVSCIPIRLYVSSRYRDGDLFAQLLQKLKTQQSQRFMASLAFSSYVFTGLRSESDGFKAAVLLARQMPGSLTFPNFHSVANARSQITQALSAEWEEEWLSSAPTCTKLFFPDVASAHTSLI</sequence>
<dbReference type="KEGG" id="dpx:DAPPUDRAFT_264146"/>
<evidence type="ECO:0000313" key="2">
    <source>
        <dbReference type="Proteomes" id="UP000000305"/>
    </source>
</evidence>